<feature type="compositionally biased region" description="Polar residues" evidence="4">
    <location>
        <begin position="257"/>
        <end position="270"/>
    </location>
</feature>
<dbReference type="GO" id="GO:0045944">
    <property type="term" value="P:positive regulation of transcription by RNA polymerase II"/>
    <property type="evidence" value="ECO:0007669"/>
    <property type="project" value="TreeGrafter"/>
</dbReference>
<dbReference type="PANTHER" id="PTHR15321:SF3">
    <property type="entry name" value="TP53-BINDING PROTEIN 1"/>
    <property type="match status" value="1"/>
</dbReference>
<gene>
    <name evidence="6" type="ORF">EB796_011948</name>
</gene>
<accession>A0A7J7JTN9</accession>
<dbReference type="Pfam" id="PF18428">
    <property type="entry name" value="BRCT_3"/>
    <property type="match status" value="1"/>
</dbReference>
<feature type="region of interest" description="Disordered" evidence="4">
    <location>
        <begin position="301"/>
        <end position="328"/>
    </location>
</feature>
<protein>
    <submittedName>
        <fullName evidence="6">TP53BP1</fullName>
    </submittedName>
</protein>
<dbReference type="Gene3D" id="2.30.30.140">
    <property type="match status" value="1"/>
</dbReference>
<dbReference type="InterPro" id="IPR015125">
    <property type="entry name" value="53-BP1_Tudor"/>
</dbReference>
<dbReference type="InterPro" id="IPR047249">
    <property type="entry name" value="BRCT_p53bp1-like_rpt1"/>
</dbReference>
<dbReference type="CDD" id="cd17745">
    <property type="entry name" value="BRCT_p53bp1_rpt1"/>
    <property type="match status" value="1"/>
</dbReference>
<evidence type="ECO:0000256" key="1">
    <source>
        <dbReference type="ARBA" id="ARBA00004123"/>
    </source>
</evidence>
<sequence length="838" mass="91838">MLVLQILFFCSAKRRKVHCTFVVCVMMRLPNRNEVVQSLLEVTQILVKKMSQPVDSQACLSSGELQCHEAGHATQLSLSADQASFVGLKTSSPYEREKNCDSQETVILTPSSQVLFESPPGDKGSYGSDSNSQEGQIMPPKKRAKFTLESQSQDSSSSQDRDSSKSVKTKVLPNGKVLKYAYCKIVYCDANGAIIHSESAGDLSPSSSSQSSGYLADSGSHSSGTSSGSQDLILKAHRSSDDVFLSPAVPKLRETKSSSPPDASKNTQLSKLPKPDNHLKALVSQQRHHILAAVNGNRQRHFSHEGKEHQNSATSNQTNGEGDVSNADTEPLYESQHTAPIRLGAVSQPLNKPTKERSEIKPAAYPYRSARNIPAPQGAELVAGARVLGRWPADGHYYFGRVAQKVPGIDRWQVVFDDNNALIISKKDLLVTQHIPRQHPVYALNADEEYQLAVVLDKEDGLYTVSFVNNDSPSEHRVSPGGICLDADQFNNLKISLLTHSQLYSSDEASQSNFLHANKEAASARLTDEISRNSLLSPEKIAKAPELFCGIQKSPIKATSSKSKKLEPSDGACSSLTFGQSSTNNLKVFDGMLFMCTHLCRNKSVDRIMSKTSIQDTDDTQAEDDEEEDIDANEVCAQIEALGGVVIDSFDADAVQVARRTFLISTGFQRTVKYLQCLAANVLPVSYHWVRQCFKEKKYLKETDFILPAGIDISGNVVEWATRTKTIQERSPPFKDVSVYIDAIESEPSFSVDWKAILTIAGAMVLPKISINSGVRPQFILTKAGCEAKSTLNRAQKLAIPIASPEWAIQRLITGIKYQPSFHAAFQILTSDATEHNI</sequence>
<evidence type="ECO:0000259" key="5">
    <source>
        <dbReference type="PROSITE" id="PS50172"/>
    </source>
</evidence>
<keyword evidence="3" id="KW-0539">Nucleus</keyword>
<dbReference type="AlphaFoldDB" id="A0A7J7JTN9"/>
<evidence type="ECO:0000313" key="6">
    <source>
        <dbReference type="EMBL" id="KAF6029740.1"/>
    </source>
</evidence>
<dbReference type="SUPFAM" id="SSF63748">
    <property type="entry name" value="Tudor/PWWP/MBT"/>
    <property type="match status" value="1"/>
</dbReference>
<organism evidence="6 7">
    <name type="scientific">Bugula neritina</name>
    <name type="common">Brown bryozoan</name>
    <name type="synonym">Sertularia neritina</name>
    <dbReference type="NCBI Taxonomy" id="10212"/>
    <lineage>
        <taxon>Eukaryota</taxon>
        <taxon>Metazoa</taxon>
        <taxon>Spiralia</taxon>
        <taxon>Lophotrochozoa</taxon>
        <taxon>Bryozoa</taxon>
        <taxon>Gymnolaemata</taxon>
        <taxon>Cheilostomatida</taxon>
        <taxon>Flustrina</taxon>
        <taxon>Buguloidea</taxon>
        <taxon>Bugulidae</taxon>
        <taxon>Bugula</taxon>
    </lineage>
</organism>
<keyword evidence="7" id="KW-1185">Reference proteome</keyword>
<dbReference type="OrthoDB" id="129353at2759"/>
<dbReference type="GO" id="GO:0042393">
    <property type="term" value="F:histone binding"/>
    <property type="evidence" value="ECO:0007669"/>
    <property type="project" value="TreeGrafter"/>
</dbReference>
<dbReference type="InterPro" id="IPR047250">
    <property type="entry name" value="BRCT_p53bp1-like_rpt2"/>
</dbReference>
<evidence type="ECO:0000256" key="4">
    <source>
        <dbReference type="SAM" id="MobiDB-lite"/>
    </source>
</evidence>
<comment type="caution">
    <text evidence="6">The sequence shown here is derived from an EMBL/GenBank/DDBJ whole genome shotgun (WGS) entry which is preliminary data.</text>
</comment>
<feature type="compositionally biased region" description="Polar residues" evidence="4">
    <location>
        <begin position="311"/>
        <end position="320"/>
    </location>
</feature>
<feature type="region of interest" description="Disordered" evidence="4">
    <location>
        <begin position="199"/>
        <end position="229"/>
    </location>
</feature>
<comment type="subcellular location">
    <subcellularLocation>
        <location evidence="1">Nucleus</location>
    </subcellularLocation>
</comment>
<name>A0A7J7JTN9_BUGNE</name>
<dbReference type="GO" id="GO:0000077">
    <property type="term" value="P:DNA damage checkpoint signaling"/>
    <property type="evidence" value="ECO:0007669"/>
    <property type="project" value="TreeGrafter"/>
</dbReference>
<evidence type="ECO:0000313" key="7">
    <source>
        <dbReference type="Proteomes" id="UP000593567"/>
    </source>
</evidence>
<proteinExistence type="predicted"/>
<dbReference type="Pfam" id="PF09038">
    <property type="entry name" value="53-BP1_Tudor"/>
    <property type="match status" value="1"/>
</dbReference>
<feature type="domain" description="BRCT" evidence="5">
    <location>
        <begin position="729"/>
        <end position="810"/>
    </location>
</feature>
<dbReference type="PANTHER" id="PTHR15321">
    <property type="entry name" value="TUMOR SUPPRESSOR P53-BINDING PROTEIN 1"/>
    <property type="match status" value="1"/>
</dbReference>
<dbReference type="InterPro" id="IPR001357">
    <property type="entry name" value="BRCT_dom"/>
</dbReference>
<reference evidence="6" key="1">
    <citation type="submission" date="2020-06" db="EMBL/GenBank/DDBJ databases">
        <title>Draft genome of Bugula neritina, a colonial animal packing powerful symbionts and potential medicines.</title>
        <authorList>
            <person name="Rayko M."/>
        </authorList>
    </citation>
    <scope>NUCLEOTIDE SEQUENCE [LARGE SCALE GENOMIC DNA]</scope>
    <source>
        <strain evidence="6">Kwan_BN1</strain>
    </source>
</reference>
<dbReference type="CDD" id="cd17724">
    <property type="entry name" value="BRCT_p53bp1_rpt2"/>
    <property type="match status" value="1"/>
</dbReference>
<evidence type="ECO:0000256" key="3">
    <source>
        <dbReference type="ARBA" id="ARBA00023242"/>
    </source>
</evidence>
<dbReference type="SUPFAM" id="SSF52113">
    <property type="entry name" value="BRCT domain"/>
    <property type="match status" value="2"/>
</dbReference>
<dbReference type="PROSITE" id="PS50172">
    <property type="entry name" value="BRCT"/>
    <property type="match status" value="2"/>
</dbReference>
<feature type="region of interest" description="Disordered" evidence="4">
    <location>
        <begin position="251"/>
        <end position="275"/>
    </location>
</feature>
<dbReference type="InterPro" id="IPR047252">
    <property type="entry name" value="TP53BP1-like"/>
</dbReference>
<feature type="domain" description="BRCT" evidence="5">
    <location>
        <begin position="584"/>
        <end position="707"/>
    </location>
</feature>
<dbReference type="Proteomes" id="UP000593567">
    <property type="component" value="Unassembled WGS sequence"/>
</dbReference>
<dbReference type="InterPro" id="IPR036420">
    <property type="entry name" value="BRCT_dom_sf"/>
</dbReference>
<keyword evidence="2" id="KW-0227">DNA damage</keyword>
<dbReference type="GO" id="GO:0005634">
    <property type="term" value="C:nucleus"/>
    <property type="evidence" value="ECO:0007669"/>
    <property type="project" value="UniProtKB-SubCell"/>
</dbReference>
<dbReference type="Gene3D" id="3.40.50.10190">
    <property type="entry name" value="BRCT domain"/>
    <property type="match status" value="2"/>
</dbReference>
<feature type="region of interest" description="Disordered" evidence="4">
    <location>
        <begin position="111"/>
        <end position="168"/>
    </location>
</feature>
<evidence type="ECO:0000256" key="2">
    <source>
        <dbReference type="ARBA" id="ARBA00022763"/>
    </source>
</evidence>
<dbReference type="EMBL" id="VXIV02001789">
    <property type="protein sequence ID" value="KAF6029740.1"/>
    <property type="molecule type" value="Genomic_DNA"/>
</dbReference>